<evidence type="ECO:0000256" key="7">
    <source>
        <dbReference type="ARBA" id="ARBA00023136"/>
    </source>
</evidence>
<keyword evidence="4" id="KW-0808">Transferase</keyword>
<name>A0ABS4J1J9_9BACL</name>
<dbReference type="EMBL" id="JAGGLB010000020">
    <property type="protein sequence ID" value="MBP1993707.1"/>
    <property type="molecule type" value="Genomic_DNA"/>
</dbReference>
<evidence type="ECO:0000256" key="3">
    <source>
        <dbReference type="ARBA" id="ARBA00022475"/>
    </source>
</evidence>
<dbReference type="SUPFAM" id="SSF52266">
    <property type="entry name" value="SGNH hydrolase"/>
    <property type="match status" value="1"/>
</dbReference>
<dbReference type="Pfam" id="PF01757">
    <property type="entry name" value="Acyl_transf_3"/>
    <property type="match status" value="1"/>
</dbReference>
<keyword evidence="6 10" id="KW-1133">Transmembrane helix</keyword>
<keyword evidence="8" id="KW-0012">Acyltransferase</keyword>
<feature type="transmembrane region" description="Helical" evidence="10">
    <location>
        <begin position="262"/>
        <end position="282"/>
    </location>
</feature>
<dbReference type="PANTHER" id="PTHR23028">
    <property type="entry name" value="ACETYLTRANSFERASE"/>
    <property type="match status" value="1"/>
</dbReference>
<evidence type="ECO:0000256" key="8">
    <source>
        <dbReference type="ARBA" id="ARBA00023315"/>
    </source>
</evidence>
<evidence type="ECO:0000256" key="2">
    <source>
        <dbReference type="ARBA" id="ARBA00007400"/>
    </source>
</evidence>
<evidence type="ECO:0000313" key="12">
    <source>
        <dbReference type="EMBL" id="MBP1993707.1"/>
    </source>
</evidence>
<evidence type="ECO:0000313" key="13">
    <source>
        <dbReference type="Proteomes" id="UP001519287"/>
    </source>
</evidence>
<feature type="compositionally biased region" description="Polar residues" evidence="9">
    <location>
        <begin position="550"/>
        <end position="563"/>
    </location>
</feature>
<evidence type="ECO:0000256" key="9">
    <source>
        <dbReference type="SAM" id="MobiDB-lite"/>
    </source>
</evidence>
<evidence type="ECO:0000256" key="6">
    <source>
        <dbReference type="ARBA" id="ARBA00022989"/>
    </source>
</evidence>
<feature type="transmembrane region" description="Helical" evidence="10">
    <location>
        <begin position="199"/>
        <end position="221"/>
    </location>
</feature>
<feature type="region of interest" description="Disordered" evidence="9">
    <location>
        <begin position="455"/>
        <end position="583"/>
    </location>
</feature>
<sequence length="735" mass="80178">MLRFIAALYIHDEKEVFNVIKKTTATSEPLARTGRYMPGIDGLRALAVLAVIAYHFNLDWAPGGFLGVGVFFVLSGYLITDQIIHKWKRSKRLALKDFWLRRARRLLPAMLTMLLLVLAWLLLVDKSRLLSLKGEVLSTVFYTNNWWLIFHDVSYFESFGPSSPLGHLWSLAIEEQFYLIWPLALALGLRFFPQRGKLLLLTLTGAALSAFAMSLLFQPGADPSRVYYGTDTRSFALLIGAALAIVWPSQRLTSQISSKTRLMLDSTGGFGLVLILLMMGQMSEYESFVYRGGLVLLSVLTAIVVAVLAHPASRLGKLMGCKPLRWIGVRSYGIYLWHYPVIVLTSPVVDTGDIDVLRVVLQIGASLVLAALSWKFIEEPILHGALGKLWARVRTGSLELKKRRILFVSIGLVFLVCVSFYGSLKQSSYLLAADPIVQLAGNGSVNSQHPLIQEETSDEATGEVPKGASEGVPKGIAKESSRGIAKEASKEVPKGIAEETTEGDSNEVPKETPKETTGEAEVDASAEASEEASTDGTDVAVEDTPEDATEATQQETQPGSDSGTAEKEEPLQKPGASNTDSGKGVTAIGDSVILDAAPFLEKLLPGIVIDGKVGRQMSQAQEVVDQLKSEGKLKSHVIIELGTNGAFTAKQLGKLLDSLSEVQQVILVNTRVPRKWQDTVNSTLKKVAADFPNAAILDWYSFSEGKEDFFSKDGVHLKSEGAEFYASLLTEAVQD</sequence>
<evidence type="ECO:0000259" key="11">
    <source>
        <dbReference type="Pfam" id="PF01757"/>
    </source>
</evidence>
<dbReference type="InterPro" id="IPR050879">
    <property type="entry name" value="Acyltransferase_3"/>
</dbReference>
<keyword evidence="13" id="KW-1185">Reference proteome</keyword>
<feature type="transmembrane region" description="Helical" evidence="10">
    <location>
        <begin position="233"/>
        <end position="250"/>
    </location>
</feature>
<keyword evidence="3" id="KW-1003">Cell membrane</keyword>
<comment type="similarity">
    <text evidence="2">Belongs to the acyltransferase 3 family.</text>
</comment>
<evidence type="ECO:0000256" key="10">
    <source>
        <dbReference type="SAM" id="Phobius"/>
    </source>
</evidence>
<evidence type="ECO:0000256" key="4">
    <source>
        <dbReference type="ARBA" id="ARBA00022679"/>
    </source>
</evidence>
<accession>A0ABS4J1J9</accession>
<feature type="transmembrane region" description="Helical" evidence="10">
    <location>
        <begin position="288"/>
        <end position="309"/>
    </location>
</feature>
<feature type="compositionally biased region" description="Acidic residues" evidence="9">
    <location>
        <begin position="540"/>
        <end position="549"/>
    </location>
</feature>
<proteinExistence type="inferred from homology"/>
<feature type="transmembrane region" description="Helical" evidence="10">
    <location>
        <begin position="405"/>
        <end position="424"/>
    </location>
</feature>
<keyword evidence="5 10" id="KW-0812">Transmembrane</keyword>
<dbReference type="InterPro" id="IPR002656">
    <property type="entry name" value="Acyl_transf_3_dom"/>
</dbReference>
<comment type="caution">
    <text evidence="12">The sequence shown here is derived from an EMBL/GenBank/DDBJ whole genome shotgun (WGS) entry which is preliminary data.</text>
</comment>
<feature type="compositionally biased region" description="Basic and acidic residues" evidence="9">
    <location>
        <begin position="476"/>
        <end position="497"/>
    </location>
</feature>
<reference evidence="12 13" key="1">
    <citation type="submission" date="2021-03" db="EMBL/GenBank/DDBJ databases">
        <title>Genomic Encyclopedia of Type Strains, Phase IV (KMG-IV): sequencing the most valuable type-strain genomes for metagenomic binning, comparative biology and taxonomic classification.</title>
        <authorList>
            <person name="Goeker M."/>
        </authorList>
    </citation>
    <scope>NUCLEOTIDE SEQUENCE [LARGE SCALE GENOMIC DNA]</scope>
    <source>
        <strain evidence="12 13">DSM 26048</strain>
    </source>
</reference>
<feature type="transmembrane region" description="Helical" evidence="10">
    <location>
        <begin position="64"/>
        <end position="84"/>
    </location>
</feature>
<dbReference type="Proteomes" id="UP001519287">
    <property type="component" value="Unassembled WGS sequence"/>
</dbReference>
<dbReference type="InterPro" id="IPR036514">
    <property type="entry name" value="SGNH_hydro_sf"/>
</dbReference>
<feature type="domain" description="Acyltransferase 3" evidence="11">
    <location>
        <begin position="38"/>
        <end position="372"/>
    </location>
</feature>
<feature type="transmembrane region" description="Helical" evidence="10">
    <location>
        <begin position="176"/>
        <end position="192"/>
    </location>
</feature>
<protein>
    <submittedName>
        <fullName evidence="12">Peptidoglycan/LPS O-acetylase OafA/YrhL</fullName>
    </submittedName>
</protein>
<evidence type="ECO:0000256" key="5">
    <source>
        <dbReference type="ARBA" id="ARBA00022692"/>
    </source>
</evidence>
<dbReference type="Gene3D" id="3.40.50.1110">
    <property type="entry name" value="SGNH hydrolase"/>
    <property type="match status" value="1"/>
</dbReference>
<gene>
    <name evidence="12" type="ORF">J2Z66_005333</name>
</gene>
<organism evidence="12 13">
    <name type="scientific">Paenibacillus eucommiae</name>
    <dbReference type="NCBI Taxonomy" id="1355755"/>
    <lineage>
        <taxon>Bacteria</taxon>
        <taxon>Bacillati</taxon>
        <taxon>Bacillota</taxon>
        <taxon>Bacilli</taxon>
        <taxon>Bacillales</taxon>
        <taxon>Paenibacillaceae</taxon>
        <taxon>Paenibacillus</taxon>
    </lineage>
</organism>
<comment type="subcellular location">
    <subcellularLocation>
        <location evidence="1">Cell membrane</location>
        <topology evidence="1">Multi-pass membrane protein</topology>
    </subcellularLocation>
</comment>
<feature type="compositionally biased region" description="Basic and acidic residues" evidence="9">
    <location>
        <begin position="507"/>
        <end position="517"/>
    </location>
</feature>
<evidence type="ECO:0000256" key="1">
    <source>
        <dbReference type="ARBA" id="ARBA00004651"/>
    </source>
</evidence>
<dbReference type="CDD" id="cd01840">
    <property type="entry name" value="SGNH_hydrolase_yrhL_like"/>
    <property type="match status" value="1"/>
</dbReference>
<keyword evidence="7 10" id="KW-0472">Membrane</keyword>
<feature type="compositionally biased region" description="Acidic residues" evidence="9">
    <location>
        <begin position="518"/>
        <end position="533"/>
    </location>
</feature>
<feature type="transmembrane region" description="Helical" evidence="10">
    <location>
        <begin position="105"/>
        <end position="123"/>
    </location>
</feature>
<dbReference type="PANTHER" id="PTHR23028:SF53">
    <property type="entry name" value="ACYL_TRANSF_3 DOMAIN-CONTAINING PROTEIN"/>
    <property type="match status" value="1"/>
</dbReference>